<gene>
    <name evidence="1" type="ORF">SAMN07250955_105262</name>
</gene>
<dbReference type="EMBL" id="FYEH01000005">
    <property type="protein sequence ID" value="SNB67131.1"/>
    <property type="molecule type" value="Genomic_DNA"/>
</dbReference>
<keyword evidence="2" id="KW-1185">Reference proteome</keyword>
<evidence type="ECO:0000313" key="2">
    <source>
        <dbReference type="Proteomes" id="UP000197065"/>
    </source>
</evidence>
<dbReference type="AlphaFoldDB" id="A0A212R5D2"/>
<name>A0A212R5D2_9PROT</name>
<organism evidence="1 2">
    <name type="scientific">Arboricoccus pini</name>
    <dbReference type="NCBI Taxonomy" id="1963835"/>
    <lineage>
        <taxon>Bacteria</taxon>
        <taxon>Pseudomonadati</taxon>
        <taxon>Pseudomonadota</taxon>
        <taxon>Alphaproteobacteria</taxon>
        <taxon>Geminicoccales</taxon>
        <taxon>Geminicoccaceae</taxon>
        <taxon>Arboricoccus</taxon>
    </lineage>
</organism>
<evidence type="ECO:0000313" key="1">
    <source>
        <dbReference type="EMBL" id="SNB67131.1"/>
    </source>
</evidence>
<dbReference type="Proteomes" id="UP000197065">
    <property type="component" value="Unassembled WGS sequence"/>
</dbReference>
<reference evidence="1 2" key="1">
    <citation type="submission" date="2017-06" db="EMBL/GenBank/DDBJ databases">
        <authorList>
            <person name="Kim H.J."/>
            <person name="Triplett B.A."/>
        </authorList>
    </citation>
    <scope>NUCLEOTIDE SEQUENCE [LARGE SCALE GENOMIC DNA]</scope>
    <source>
        <strain evidence="1 2">B29T1</strain>
    </source>
</reference>
<protein>
    <submittedName>
        <fullName evidence="1">Uncharacterized protein</fullName>
    </submittedName>
</protein>
<sequence>MRLPSDQIHRNEGSYSITRDVHLGFDGERGTRRRLSASACNEAIVVLS</sequence>
<accession>A0A212R5D2</accession>
<proteinExistence type="predicted"/>